<feature type="transmembrane region" description="Helical" evidence="11">
    <location>
        <begin position="57"/>
        <end position="86"/>
    </location>
</feature>
<feature type="transmembrane region" description="Helical" evidence="11">
    <location>
        <begin position="98"/>
        <end position="118"/>
    </location>
</feature>
<name>A0A8S1HPR0_9PELO</name>
<keyword evidence="3" id="KW-1003">Cell membrane</keyword>
<evidence type="ECO:0000259" key="12">
    <source>
        <dbReference type="PROSITE" id="PS50262"/>
    </source>
</evidence>
<protein>
    <recommendedName>
        <fullName evidence="12">G-protein coupled receptors family 1 profile domain-containing protein</fullName>
    </recommendedName>
</protein>
<dbReference type="GO" id="GO:0004983">
    <property type="term" value="F:neuropeptide Y receptor activity"/>
    <property type="evidence" value="ECO:0007669"/>
    <property type="project" value="InterPro"/>
</dbReference>
<organism evidence="13 14">
    <name type="scientific">Caenorhabditis auriculariae</name>
    <dbReference type="NCBI Taxonomy" id="2777116"/>
    <lineage>
        <taxon>Eukaryota</taxon>
        <taxon>Metazoa</taxon>
        <taxon>Ecdysozoa</taxon>
        <taxon>Nematoda</taxon>
        <taxon>Chromadorea</taxon>
        <taxon>Rhabditida</taxon>
        <taxon>Rhabditina</taxon>
        <taxon>Rhabditomorpha</taxon>
        <taxon>Rhabditoidea</taxon>
        <taxon>Rhabditidae</taxon>
        <taxon>Peloderinae</taxon>
        <taxon>Caenorhabditis</taxon>
    </lineage>
</organism>
<comment type="caution">
    <text evidence="13">The sequence shown here is derived from an EMBL/GenBank/DDBJ whole genome shotgun (WGS) entry which is preliminary data.</text>
</comment>
<reference evidence="13" key="1">
    <citation type="submission" date="2020-10" db="EMBL/GenBank/DDBJ databases">
        <authorList>
            <person name="Kikuchi T."/>
        </authorList>
    </citation>
    <scope>NUCLEOTIDE SEQUENCE</scope>
    <source>
        <strain evidence="13">NKZ352</strain>
    </source>
</reference>
<dbReference type="OrthoDB" id="5981855at2759"/>
<accession>A0A8S1HPR0</accession>
<evidence type="ECO:0000256" key="3">
    <source>
        <dbReference type="ARBA" id="ARBA00022475"/>
    </source>
</evidence>
<dbReference type="Proteomes" id="UP000835052">
    <property type="component" value="Unassembled WGS sequence"/>
</dbReference>
<comment type="similarity">
    <text evidence="2 10">Belongs to the G-protein coupled receptor 1 family.</text>
</comment>
<feature type="transmembrane region" description="Helical" evidence="11">
    <location>
        <begin position="279"/>
        <end position="297"/>
    </location>
</feature>
<proteinExistence type="inferred from homology"/>
<keyword evidence="8 10" id="KW-0675">Receptor</keyword>
<gene>
    <name evidence="13" type="ORF">CAUJ_LOCUS11029</name>
</gene>
<feature type="transmembrane region" description="Helical" evidence="11">
    <location>
        <begin position="317"/>
        <end position="340"/>
    </location>
</feature>
<dbReference type="PRINTS" id="PR01012">
    <property type="entry name" value="NRPEPTIDEYR"/>
</dbReference>
<keyword evidence="9 10" id="KW-0807">Transducer</keyword>
<dbReference type="GO" id="GO:0005886">
    <property type="term" value="C:plasma membrane"/>
    <property type="evidence" value="ECO:0007669"/>
    <property type="project" value="UniProtKB-SubCell"/>
</dbReference>
<feature type="transmembrane region" description="Helical" evidence="11">
    <location>
        <begin position="138"/>
        <end position="156"/>
    </location>
</feature>
<dbReference type="PANTHER" id="PTHR46925">
    <property type="entry name" value="G-PROTEIN COUPLED RECEPTOR TKR-1-RELATED"/>
    <property type="match status" value="1"/>
</dbReference>
<evidence type="ECO:0000256" key="10">
    <source>
        <dbReference type="RuleBase" id="RU000688"/>
    </source>
</evidence>
<evidence type="ECO:0000256" key="4">
    <source>
        <dbReference type="ARBA" id="ARBA00022692"/>
    </source>
</evidence>
<keyword evidence="5 11" id="KW-1133">Transmembrane helix</keyword>
<dbReference type="InterPro" id="IPR001681">
    <property type="entry name" value="Neurokn_rcpt"/>
</dbReference>
<sequence length="387" mass="44810">MGCPMPVELRPEELRLAARQVLLGSASNCTPHDFVHELEDRHGVYLFFEAFPFEHAILAQVFYCTLFSLTILFALLGNFTVMWIILRHRQMRSVTNYYLLNLAIADASISVFNTGFSWSYNFYYVWIFGNFYCRVNNLMGITPICASVFTMIVMSIDRYWAIVHPLRRRPGKRATVSIIGGIWALAILCELKFWVDVFYFYDGETLNENPLCLAQNFPDGKGDESLFGHIYNNGLIAVQYLLPLCVLSAAYYRVGVELRKDKCVGDVRHAKSIAAKRKASFMLAVVVFIFIVVWLPYNAWYLTLHFLPAEKKILFLYIYINIYWLGMSSTVINPIIYYFMNRKFRVGFHYAFRWLPFVNSSRAEYVAILSQTRPSLLPPTTAHTTDF</sequence>
<dbReference type="EMBL" id="CAJGYM010000051">
    <property type="protein sequence ID" value="CAD6195110.1"/>
    <property type="molecule type" value="Genomic_DNA"/>
</dbReference>
<feature type="transmembrane region" description="Helical" evidence="11">
    <location>
        <begin position="176"/>
        <end position="201"/>
    </location>
</feature>
<evidence type="ECO:0000313" key="13">
    <source>
        <dbReference type="EMBL" id="CAD6195110.1"/>
    </source>
</evidence>
<evidence type="ECO:0000256" key="9">
    <source>
        <dbReference type="ARBA" id="ARBA00023224"/>
    </source>
</evidence>
<evidence type="ECO:0000256" key="7">
    <source>
        <dbReference type="ARBA" id="ARBA00023136"/>
    </source>
</evidence>
<keyword evidence="4 10" id="KW-0812">Transmembrane</keyword>
<keyword evidence="6 10" id="KW-0297">G-protein coupled receptor</keyword>
<evidence type="ECO:0000256" key="1">
    <source>
        <dbReference type="ARBA" id="ARBA00004651"/>
    </source>
</evidence>
<dbReference type="GO" id="GO:0004995">
    <property type="term" value="F:tachykinin receptor activity"/>
    <property type="evidence" value="ECO:0007669"/>
    <property type="project" value="InterPro"/>
</dbReference>
<keyword evidence="14" id="KW-1185">Reference proteome</keyword>
<dbReference type="Pfam" id="PF00001">
    <property type="entry name" value="7tm_1"/>
    <property type="match status" value="1"/>
</dbReference>
<dbReference type="Gene3D" id="1.20.1070.10">
    <property type="entry name" value="Rhodopsin 7-helix transmembrane proteins"/>
    <property type="match status" value="1"/>
</dbReference>
<dbReference type="PROSITE" id="PS50262">
    <property type="entry name" value="G_PROTEIN_RECEP_F1_2"/>
    <property type="match status" value="1"/>
</dbReference>
<evidence type="ECO:0000256" key="6">
    <source>
        <dbReference type="ARBA" id="ARBA00023040"/>
    </source>
</evidence>
<evidence type="ECO:0000256" key="8">
    <source>
        <dbReference type="ARBA" id="ARBA00023170"/>
    </source>
</evidence>
<dbReference type="SUPFAM" id="SSF81321">
    <property type="entry name" value="Family A G protein-coupled receptor-like"/>
    <property type="match status" value="1"/>
</dbReference>
<dbReference type="PANTHER" id="PTHR46925:SF2">
    <property type="entry name" value="G-PROTEIN COUPLED RECEPTOR TKR-1-RELATED"/>
    <property type="match status" value="1"/>
</dbReference>
<dbReference type="InterPro" id="IPR000611">
    <property type="entry name" value="NPY_rcpt"/>
</dbReference>
<comment type="subcellular location">
    <subcellularLocation>
        <location evidence="1">Cell membrane</location>
        <topology evidence="1">Multi-pass membrane protein</topology>
    </subcellularLocation>
</comment>
<feature type="domain" description="G-protein coupled receptors family 1 profile" evidence="12">
    <location>
        <begin position="77"/>
        <end position="337"/>
    </location>
</feature>
<evidence type="ECO:0000313" key="14">
    <source>
        <dbReference type="Proteomes" id="UP000835052"/>
    </source>
</evidence>
<evidence type="ECO:0000256" key="2">
    <source>
        <dbReference type="ARBA" id="ARBA00010663"/>
    </source>
</evidence>
<dbReference type="InterPro" id="IPR000276">
    <property type="entry name" value="GPCR_Rhodpsn"/>
</dbReference>
<dbReference type="PROSITE" id="PS00237">
    <property type="entry name" value="G_PROTEIN_RECEP_F1_1"/>
    <property type="match status" value="1"/>
</dbReference>
<dbReference type="AlphaFoldDB" id="A0A8S1HPR0"/>
<evidence type="ECO:0000256" key="5">
    <source>
        <dbReference type="ARBA" id="ARBA00022989"/>
    </source>
</evidence>
<dbReference type="PRINTS" id="PR00237">
    <property type="entry name" value="GPCRRHODOPSN"/>
</dbReference>
<keyword evidence="7 11" id="KW-0472">Membrane</keyword>
<evidence type="ECO:0000256" key="11">
    <source>
        <dbReference type="SAM" id="Phobius"/>
    </source>
</evidence>
<dbReference type="InterPro" id="IPR017452">
    <property type="entry name" value="GPCR_Rhodpsn_7TM"/>
</dbReference>
<feature type="transmembrane region" description="Helical" evidence="11">
    <location>
        <begin position="230"/>
        <end position="252"/>
    </location>
</feature>